<proteinExistence type="predicted"/>
<dbReference type="InterPro" id="IPR000595">
    <property type="entry name" value="cNMP-bd_dom"/>
</dbReference>
<evidence type="ECO:0000313" key="2">
    <source>
        <dbReference type="EMBL" id="PSL44746.1"/>
    </source>
</evidence>
<dbReference type="RefSeq" id="WP_106530187.1">
    <property type="nucleotide sequence ID" value="NZ_PYAW01000005.1"/>
</dbReference>
<dbReference type="OrthoDB" id="1044733at2"/>
<protein>
    <submittedName>
        <fullName evidence="2">CRP-like cAMP-binding protein</fullName>
    </submittedName>
</protein>
<dbReference type="Gene3D" id="2.60.120.10">
    <property type="entry name" value="Jelly Rolls"/>
    <property type="match status" value="1"/>
</dbReference>
<reference evidence="2 3" key="1">
    <citation type="submission" date="2018-03" db="EMBL/GenBank/DDBJ databases">
        <title>Genomic Encyclopedia of Archaeal and Bacterial Type Strains, Phase II (KMG-II): from individual species to whole genera.</title>
        <authorList>
            <person name="Goeker M."/>
        </authorList>
    </citation>
    <scope>NUCLEOTIDE SEQUENCE [LARGE SCALE GENOMIC DNA]</scope>
    <source>
        <strain evidence="2 3">DSM 24859</strain>
    </source>
</reference>
<dbReference type="InterPro" id="IPR018490">
    <property type="entry name" value="cNMP-bd_dom_sf"/>
</dbReference>
<keyword evidence="3" id="KW-1185">Reference proteome</keyword>
<dbReference type="SUPFAM" id="SSF51206">
    <property type="entry name" value="cAMP-binding domain-like"/>
    <property type="match status" value="1"/>
</dbReference>
<feature type="domain" description="Cyclic nucleotide-binding" evidence="1">
    <location>
        <begin position="31"/>
        <end position="113"/>
    </location>
</feature>
<dbReference type="InterPro" id="IPR014710">
    <property type="entry name" value="RmlC-like_jellyroll"/>
</dbReference>
<accession>A0A2P8HEV3</accession>
<name>A0A2P8HEV3_CHINA</name>
<dbReference type="AlphaFoldDB" id="A0A2P8HEV3"/>
<evidence type="ECO:0000259" key="1">
    <source>
        <dbReference type="Pfam" id="PF00027"/>
    </source>
</evidence>
<organism evidence="2 3">
    <name type="scientific">Chitinophaga niastensis</name>
    <dbReference type="NCBI Taxonomy" id="536980"/>
    <lineage>
        <taxon>Bacteria</taxon>
        <taxon>Pseudomonadati</taxon>
        <taxon>Bacteroidota</taxon>
        <taxon>Chitinophagia</taxon>
        <taxon>Chitinophagales</taxon>
        <taxon>Chitinophagaceae</taxon>
        <taxon>Chitinophaga</taxon>
    </lineage>
</organism>
<gene>
    <name evidence="2" type="ORF">CLV51_105118</name>
</gene>
<sequence length="193" mass="22678">MNKDHLIQFVQNVLPMSTGKAEQLVEKFKERKIARNEYLLKEGAVCNESHFIEEGIMRSYTYDLEGNDVTTAFYSKKIQASDLLSFFKRIPSKEYIQALTDCETWYITYEDMQTNFHTIPEFREFGRLNIINQFGILKQRMLSMLHETAEQRYGDLINSNPEILQNAPLKHIATYLGITDTSLSRIRKEFMKK</sequence>
<comment type="caution">
    <text evidence="2">The sequence shown here is derived from an EMBL/GenBank/DDBJ whole genome shotgun (WGS) entry which is preliminary data.</text>
</comment>
<dbReference type="Pfam" id="PF00027">
    <property type="entry name" value="cNMP_binding"/>
    <property type="match status" value="1"/>
</dbReference>
<evidence type="ECO:0000313" key="3">
    <source>
        <dbReference type="Proteomes" id="UP000240971"/>
    </source>
</evidence>
<dbReference type="EMBL" id="PYAW01000005">
    <property type="protein sequence ID" value="PSL44746.1"/>
    <property type="molecule type" value="Genomic_DNA"/>
</dbReference>
<dbReference type="Proteomes" id="UP000240971">
    <property type="component" value="Unassembled WGS sequence"/>
</dbReference>
<dbReference type="CDD" id="cd00038">
    <property type="entry name" value="CAP_ED"/>
    <property type="match status" value="1"/>
</dbReference>